<keyword evidence="2" id="KW-1185">Reference proteome</keyword>
<dbReference type="Proteomes" id="UP000570517">
    <property type="component" value="Unassembled WGS sequence"/>
</dbReference>
<proteinExistence type="predicted"/>
<sequence length="222" mass="23457">MHVRLMLAVVAAVCGLVVVPGTARSVPGICPPFCDSIPDAAWIESSSLPLYPVYRWPGLAALAVDAPAPRFGFEGWCASPTVADDPRDYVVAARAEVSNPDGQWNLRVQVLHWRGPVTAGGPIALETLEKARMALALCHLTAPAVSPSITSSDAERLATVISDGGRRVMHAYLVADPRNGSLVEVALWSTLPSAVEWSAVPDTQVFDAMAAPLCAAYLGSCR</sequence>
<reference evidence="1 2" key="1">
    <citation type="submission" date="2020-05" db="EMBL/GenBank/DDBJ databases">
        <title>Draft genome sequence of Mycobacterium hippocampi DL, isolated from European seabass, Dicentrarchus labrax, reared in fish farms.</title>
        <authorList>
            <person name="Stathopoulou P."/>
            <person name="Asimakis E."/>
            <person name="Tzokas K."/>
            <person name="Batargias C."/>
            <person name="Tsiamis G."/>
        </authorList>
    </citation>
    <scope>NUCLEOTIDE SEQUENCE [LARGE SCALE GENOMIC DNA]</scope>
    <source>
        <strain evidence="1 2">DL</strain>
    </source>
</reference>
<protein>
    <recommendedName>
        <fullName evidence="3">ATPase</fullName>
    </recommendedName>
</protein>
<evidence type="ECO:0008006" key="3">
    <source>
        <dbReference type="Google" id="ProtNLM"/>
    </source>
</evidence>
<accession>A0A850Q0N7</accession>
<dbReference type="AlphaFoldDB" id="A0A850Q0N7"/>
<name>A0A850Q0N7_9MYCO</name>
<comment type="caution">
    <text evidence="1">The sequence shown here is derived from an EMBL/GenBank/DDBJ whole genome shotgun (WGS) entry which is preliminary data.</text>
</comment>
<dbReference type="EMBL" id="JABFYL010000049">
    <property type="protein sequence ID" value="NVN53565.1"/>
    <property type="molecule type" value="Genomic_DNA"/>
</dbReference>
<evidence type="ECO:0000313" key="2">
    <source>
        <dbReference type="Proteomes" id="UP000570517"/>
    </source>
</evidence>
<evidence type="ECO:0000313" key="1">
    <source>
        <dbReference type="EMBL" id="NVN53565.1"/>
    </source>
</evidence>
<organism evidence="1 2">
    <name type="scientific">Mycolicibacterium hippocampi</name>
    <dbReference type="NCBI Taxonomy" id="659824"/>
    <lineage>
        <taxon>Bacteria</taxon>
        <taxon>Bacillati</taxon>
        <taxon>Actinomycetota</taxon>
        <taxon>Actinomycetes</taxon>
        <taxon>Mycobacteriales</taxon>
        <taxon>Mycobacteriaceae</taxon>
        <taxon>Mycolicibacterium</taxon>
    </lineage>
</organism>
<gene>
    <name evidence="1" type="ORF">HLY00_3913</name>
</gene>